<dbReference type="GO" id="GO:0008270">
    <property type="term" value="F:zinc ion binding"/>
    <property type="evidence" value="ECO:0007669"/>
    <property type="project" value="InterPro"/>
</dbReference>
<dbReference type="InterPro" id="IPR023561">
    <property type="entry name" value="Carbonic_anhydrase_a-class"/>
</dbReference>
<keyword evidence="4" id="KW-1185">Reference proteome</keyword>
<accession>A0A183UHI4</accession>
<protein>
    <submittedName>
        <fullName evidence="5">Alpha-carbonic anhydrase domain-containing protein</fullName>
    </submittedName>
</protein>
<feature type="domain" description="Alpha-carbonic anhydrase" evidence="2">
    <location>
        <begin position="55"/>
        <end position="307"/>
    </location>
</feature>
<dbReference type="PROSITE" id="PS51144">
    <property type="entry name" value="ALPHA_CA_2"/>
    <property type="match status" value="1"/>
</dbReference>
<organism evidence="4 5">
    <name type="scientific">Toxocara canis</name>
    <name type="common">Canine roundworm</name>
    <dbReference type="NCBI Taxonomy" id="6265"/>
    <lineage>
        <taxon>Eukaryota</taxon>
        <taxon>Metazoa</taxon>
        <taxon>Ecdysozoa</taxon>
        <taxon>Nematoda</taxon>
        <taxon>Chromadorea</taxon>
        <taxon>Rhabditida</taxon>
        <taxon>Spirurina</taxon>
        <taxon>Ascaridomorpha</taxon>
        <taxon>Ascaridoidea</taxon>
        <taxon>Toxocaridae</taxon>
        <taxon>Toxocara</taxon>
    </lineage>
</organism>
<dbReference type="GO" id="GO:0004089">
    <property type="term" value="F:carbonate dehydratase activity"/>
    <property type="evidence" value="ECO:0007669"/>
    <property type="project" value="InterPro"/>
</dbReference>
<dbReference type="Proteomes" id="UP000050794">
    <property type="component" value="Unassembled WGS sequence"/>
</dbReference>
<dbReference type="InterPro" id="IPR036398">
    <property type="entry name" value="CA_dom_sf"/>
</dbReference>
<dbReference type="GO" id="GO:0005737">
    <property type="term" value="C:cytoplasm"/>
    <property type="evidence" value="ECO:0007669"/>
    <property type="project" value="TreeGrafter"/>
</dbReference>
<dbReference type="SUPFAM" id="SSF51069">
    <property type="entry name" value="Carbonic anhydrase"/>
    <property type="match status" value="1"/>
</dbReference>
<evidence type="ECO:0000313" key="3">
    <source>
        <dbReference type="EMBL" id="VDM39275.1"/>
    </source>
</evidence>
<dbReference type="CDD" id="cd00326">
    <property type="entry name" value="alpha_CA"/>
    <property type="match status" value="1"/>
</dbReference>
<name>A0A183UHI4_TOXCA</name>
<evidence type="ECO:0000259" key="2">
    <source>
        <dbReference type="PROSITE" id="PS51144"/>
    </source>
</evidence>
<comment type="similarity">
    <text evidence="1">Belongs to the alpha-carbonic anhydrase family.</text>
</comment>
<dbReference type="InterPro" id="IPR001148">
    <property type="entry name" value="CA_dom"/>
</dbReference>
<dbReference type="SMART" id="SM01057">
    <property type="entry name" value="Carb_anhydrase"/>
    <property type="match status" value="1"/>
</dbReference>
<dbReference type="PANTHER" id="PTHR18952:SF124">
    <property type="entry name" value="CARBONIC ANHYDRASE 7"/>
    <property type="match status" value="1"/>
</dbReference>
<gene>
    <name evidence="3" type="ORF">TCNE_LOCUS7954</name>
</gene>
<dbReference type="EMBL" id="UYWY01019792">
    <property type="protein sequence ID" value="VDM39275.1"/>
    <property type="molecule type" value="Genomic_DNA"/>
</dbReference>
<dbReference type="Pfam" id="PF00194">
    <property type="entry name" value="Carb_anhydrase"/>
    <property type="match status" value="1"/>
</dbReference>
<sequence>MAVFQVRFLLILPSCSPRRDCKLIKTDLFNITCSKHLIWNSPANRMSLSYLTLQQKQRYSAKCGGVEFADGYDGSSGKQQSPINILKEMVDYDQTLKASQLKFSYTVGDVKTIETLGSSWGCQCRDASSVKSARALTGTHLPAVYRFREFHGHWGNTEEDGSEHRIHGRAFSGELHFTFWNPKYKKYKRCLDQPDGVAILAVFLLANENDNENFRPLLTGIEESMAIESPVDLAKEFDLSRLLPEKLFYYTYEGSLTAAPFNECVIWTVLHRPVPIGISQLDVLRTVTGDNARAMQEVNGRRVRSSFKLVPKKK</sequence>
<reference evidence="3 4" key="2">
    <citation type="submission" date="2018-11" db="EMBL/GenBank/DDBJ databases">
        <authorList>
            <consortium name="Pathogen Informatics"/>
        </authorList>
    </citation>
    <scope>NUCLEOTIDE SEQUENCE [LARGE SCALE GENOMIC DNA]</scope>
</reference>
<dbReference type="WBParaSite" id="TCNE_0000795401-mRNA-1">
    <property type="protein sequence ID" value="TCNE_0000795401-mRNA-1"/>
    <property type="gene ID" value="TCNE_0000795401"/>
</dbReference>
<dbReference type="Gene3D" id="3.10.200.10">
    <property type="entry name" value="Alpha carbonic anhydrase"/>
    <property type="match status" value="1"/>
</dbReference>
<proteinExistence type="inferred from homology"/>
<evidence type="ECO:0000313" key="4">
    <source>
        <dbReference type="Proteomes" id="UP000050794"/>
    </source>
</evidence>
<dbReference type="PANTHER" id="PTHR18952">
    <property type="entry name" value="CARBONIC ANHYDRASE"/>
    <property type="match status" value="1"/>
</dbReference>
<evidence type="ECO:0000313" key="5">
    <source>
        <dbReference type="WBParaSite" id="TCNE_0000795401-mRNA-1"/>
    </source>
</evidence>
<evidence type="ECO:0000256" key="1">
    <source>
        <dbReference type="ARBA" id="ARBA00010718"/>
    </source>
</evidence>
<reference evidence="5" key="1">
    <citation type="submission" date="2016-06" db="UniProtKB">
        <authorList>
            <consortium name="WormBaseParasite"/>
        </authorList>
    </citation>
    <scope>IDENTIFICATION</scope>
</reference>
<dbReference type="AlphaFoldDB" id="A0A183UHI4"/>